<dbReference type="PIRSF" id="PIRSF026649">
    <property type="entry name" value="MsbB"/>
    <property type="match status" value="1"/>
</dbReference>
<reference evidence="9" key="1">
    <citation type="submission" date="2023-07" db="EMBL/GenBank/DDBJ databases">
        <title>The carbon used by Thiothrix.</title>
        <authorList>
            <person name="Chen L."/>
        </authorList>
    </citation>
    <scope>NUCLEOTIDE SEQUENCE [LARGE SCALE GENOMIC DNA]</scope>
</reference>
<dbReference type="Pfam" id="PF03279">
    <property type="entry name" value="Lip_A_acyltrans"/>
    <property type="match status" value="1"/>
</dbReference>
<dbReference type="PANTHER" id="PTHR30606">
    <property type="entry name" value="LIPID A BIOSYNTHESIS LAUROYL ACYLTRANSFERASE"/>
    <property type="match status" value="1"/>
</dbReference>
<dbReference type="InterPro" id="IPR004960">
    <property type="entry name" value="LipA_acyltrans"/>
</dbReference>
<gene>
    <name evidence="8" type="ORF">VSS37_00320</name>
</gene>
<keyword evidence="3" id="KW-0997">Cell inner membrane</keyword>
<keyword evidence="2" id="KW-1003">Cell membrane</keyword>
<keyword evidence="9" id="KW-1185">Reference proteome</keyword>
<keyword evidence="7" id="KW-1133">Transmembrane helix</keyword>
<sequence length="303" mass="35432">MNAFPLRLLAPKHWLTWAGVGLLFVVAWLPWRARRWLGKRLGAWLYRHNHKRRHIVLTNLRLCFSHLDEPQREAMAQEHLQEYACALLDYSVLFFRSRHWLYQRIHIDGREHIDRAIAAQQNVILLVAHSVWLEFAGSALGEHYRITGFYKPFSNPIVNWLVARSRLHDAEVIVSREEGMMKLIRTLEPGRLMFFLPDEDHGEKYSVFAPFFGIPKATLTTPARLSKLTNAVALPVIAYFNQRDGRYHITVSSPLPNYPSKSESQNAENLNMALQQLVEAHPPQYMWVLRLFRSRPANEEPFY</sequence>
<evidence type="ECO:0000256" key="6">
    <source>
        <dbReference type="ARBA" id="ARBA00023315"/>
    </source>
</evidence>
<reference evidence="8 9" key="2">
    <citation type="submission" date="2024-01" db="EMBL/GenBank/DDBJ databases">
        <authorList>
            <person name="Xie X."/>
        </authorList>
    </citation>
    <scope>NUCLEOTIDE SEQUENCE [LARGE SCALE GENOMIC DNA]</scope>
    <source>
        <strain evidence="8">SCUT-1</strain>
    </source>
</reference>
<dbReference type="RefSeq" id="WP_324692606.1">
    <property type="nucleotide sequence ID" value="NZ_JAYMYJ010000004.1"/>
</dbReference>
<evidence type="ECO:0000313" key="8">
    <source>
        <dbReference type="EMBL" id="MEB4589412.1"/>
    </source>
</evidence>
<evidence type="ECO:0000256" key="5">
    <source>
        <dbReference type="ARBA" id="ARBA00023136"/>
    </source>
</evidence>
<comment type="caution">
    <text evidence="8">The sequence shown here is derived from an EMBL/GenBank/DDBJ whole genome shotgun (WGS) entry which is preliminary data.</text>
</comment>
<proteinExistence type="predicted"/>
<feature type="transmembrane region" description="Helical" evidence="7">
    <location>
        <begin position="14"/>
        <end position="31"/>
    </location>
</feature>
<dbReference type="EMBL" id="JAYMYJ010000004">
    <property type="protein sequence ID" value="MEB4589412.1"/>
    <property type="molecule type" value="Genomic_DNA"/>
</dbReference>
<dbReference type="GO" id="GO:0016746">
    <property type="term" value="F:acyltransferase activity"/>
    <property type="evidence" value="ECO:0007669"/>
    <property type="project" value="UniProtKB-KW"/>
</dbReference>
<accession>A0ABU6CSA7</accession>
<comment type="subcellular location">
    <subcellularLocation>
        <location evidence="1">Cell inner membrane</location>
    </subcellularLocation>
</comment>
<evidence type="ECO:0000256" key="1">
    <source>
        <dbReference type="ARBA" id="ARBA00004533"/>
    </source>
</evidence>
<keyword evidence="7" id="KW-0812">Transmembrane</keyword>
<keyword evidence="4" id="KW-0808">Transferase</keyword>
<dbReference type="PANTHER" id="PTHR30606:SF4">
    <property type="entry name" value="LIPID A BIOSYNTHESIS MYRISTOYLTRANSFERASE"/>
    <property type="match status" value="1"/>
</dbReference>
<evidence type="ECO:0000256" key="4">
    <source>
        <dbReference type="ARBA" id="ARBA00022679"/>
    </source>
</evidence>
<dbReference type="Proteomes" id="UP001308005">
    <property type="component" value="Unassembled WGS sequence"/>
</dbReference>
<evidence type="ECO:0000256" key="2">
    <source>
        <dbReference type="ARBA" id="ARBA00022475"/>
    </source>
</evidence>
<keyword evidence="6 8" id="KW-0012">Acyltransferase</keyword>
<name>A0ABU6CSA7_9GAMM</name>
<evidence type="ECO:0000256" key="7">
    <source>
        <dbReference type="SAM" id="Phobius"/>
    </source>
</evidence>
<evidence type="ECO:0000256" key="3">
    <source>
        <dbReference type="ARBA" id="ARBA00022519"/>
    </source>
</evidence>
<dbReference type="CDD" id="cd07984">
    <property type="entry name" value="LPLAT_LABLAT-like"/>
    <property type="match status" value="1"/>
</dbReference>
<keyword evidence="5 7" id="KW-0472">Membrane</keyword>
<organism evidence="8 9">
    <name type="scientific">Candidatus Thiothrix phosphatis</name>
    <dbReference type="NCBI Taxonomy" id="3112415"/>
    <lineage>
        <taxon>Bacteria</taxon>
        <taxon>Pseudomonadati</taxon>
        <taxon>Pseudomonadota</taxon>
        <taxon>Gammaproteobacteria</taxon>
        <taxon>Thiotrichales</taxon>
        <taxon>Thiotrichaceae</taxon>
        <taxon>Thiothrix</taxon>
    </lineage>
</organism>
<evidence type="ECO:0000313" key="9">
    <source>
        <dbReference type="Proteomes" id="UP001308005"/>
    </source>
</evidence>
<protein>
    <submittedName>
        <fullName evidence="8">Lipid A biosynthesis acyltransferase</fullName>
    </submittedName>
</protein>